<evidence type="ECO:0000256" key="6">
    <source>
        <dbReference type="ARBA" id="ARBA00023136"/>
    </source>
</evidence>
<evidence type="ECO:0000256" key="4">
    <source>
        <dbReference type="ARBA" id="ARBA00022692"/>
    </source>
</evidence>
<reference evidence="9 10" key="1">
    <citation type="submission" date="2012-05" db="EMBL/GenBank/DDBJ databases">
        <authorList>
            <person name="Harkins D.M."/>
            <person name="Madupu R."/>
            <person name="Durkin A.S."/>
            <person name="Torralba M."/>
            <person name="Methe B."/>
            <person name="Sutton G.G."/>
            <person name="Nelson K.E."/>
        </authorList>
    </citation>
    <scope>NUCLEOTIDE SEQUENCE [LARGE SCALE GENOMIC DNA]</scope>
    <source>
        <strain evidence="9 10">F0489</strain>
    </source>
</reference>
<keyword evidence="3" id="KW-1003">Cell membrane</keyword>
<protein>
    <submittedName>
        <fullName evidence="9">Mg2+ transporter-C, MgtC family</fullName>
    </submittedName>
</protein>
<name>J1HEW9_9ACTO</name>
<keyword evidence="4 7" id="KW-0812">Transmembrane</keyword>
<comment type="caution">
    <text evidence="9">The sequence shown here is derived from an EMBL/GenBank/DDBJ whole genome shotgun (WGS) entry which is preliminary data.</text>
</comment>
<dbReference type="InterPro" id="IPR049177">
    <property type="entry name" value="MgtC_SapB_SrpB_YhiD_N"/>
</dbReference>
<evidence type="ECO:0000256" key="5">
    <source>
        <dbReference type="ARBA" id="ARBA00022989"/>
    </source>
</evidence>
<dbReference type="PATRIC" id="fig|1125718.3.peg.1437"/>
<dbReference type="Proteomes" id="UP000002941">
    <property type="component" value="Unassembled WGS sequence"/>
</dbReference>
<dbReference type="Pfam" id="PF02308">
    <property type="entry name" value="MgtC"/>
    <property type="match status" value="1"/>
</dbReference>
<organism evidence="9 10">
    <name type="scientific">Actinomyces massiliensis F0489</name>
    <dbReference type="NCBI Taxonomy" id="1125718"/>
    <lineage>
        <taxon>Bacteria</taxon>
        <taxon>Bacillati</taxon>
        <taxon>Actinomycetota</taxon>
        <taxon>Actinomycetes</taxon>
        <taxon>Actinomycetales</taxon>
        <taxon>Actinomycetaceae</taxon>
        <taxon>Actinomyces</taxon>
    </lineage>
</organism>
<sequence>MIAPLSITAAGAASAAALDQPFGQPLDQLGQQAAPLCAAFGLCLLLGLERHVHLKDAGIKTHVLVGVGACLFTLVSAYGFGAGSGTGTSTGVDPSRIAAQVVSGIGFLGAGVIFVNNDTVRGLTTAATVWLSAAVGMACGASMIPLACLTLALHYLLVFAIGPLMRRLPQRGGLQAVEVEYEVGNAVMPAVISAATSLGYTASISSTSSRRTEQGKVMTARMAFKGGKDAEALVHALAGVDGVVGVVAVDASRLD</sequence>
<dbReference type="PANTHER" id="PTHR33778">
    <property type="entry name" value="PROTEIN MGTC"/>
    <property type="match status" value="1"/>
</dbReference>
<evidence type="ECO:0000256" key="2">
    <source>
        <dbReference type="ARBA" id="ARBA00009298"/>
    </source>
</evidence>
<feature type="transmembrane region" description="Helical" evidence="7">
    <location>
        <begin position="97"/>
        <end position="115"/>
    </location>
</feature>
<dbReference type="PRINTS" id="PR01837">
    <property type="entry name" value="MGTCSAPBPROT"/>
</dbReference>
<dbReference type="AlphaFoldDB" id="J1HEW9"/>
<keyword evidence="5 7" id="KW-1133">Transmembrane helix</keyword>
<keyword evidence="6 7" id="KW-0472">Membrane</keyword>
<evidence type="ECO:0000313" key="9">
    <source>
        <dbReference type="EMBL" id="EJF44315.1"/>
    </source>
</evidence>
<evidence type="ECO:0000313" key="10">
    <source>
        <dbReference type="Proteomes" id="UP000002941"/>
    </source>
</evidence>
<dbReference type="PANTHER" id="PTHR33778:SF1">
    <property type="entry name" value="MAGNESIUM TRANSPORTER YHID-RELATED"/>
    <property type="match status" value="1"/>
</dbReference>
<dbReference type="RefSeq" id="WP_008731541.1">
    <property type="nucleotide sequence ID" value="NZ_AKFT01000113.1"/>
</dbReference>
<feature type="transmembrane region" description="Helical" evidence="7">
    <location>
        <begin position="144"/>
        <end position="165"/>
    </location>
</feature>
<proteinExistence type="inferred from homology"/>
<evidence type="ECO:0000259" key="8">
    <source>
        <dbReference type="Pfam" id="PF02308"/>
    </source>
</evidence>
<dbReference type="EMBL" id="AKFT01000113">
    <property type="protein sequence ID" value="EJF44315.1"/>
    <property type="molecule type" value="Genomic_DNA"/>
</dbReference>
<evidence type="ECO:0000256" key="3">
    <source>
        <dbReference type="ARBA" id="ARBA00022475"/>
    </source>
</evidence>
<accession>J1HEW9</accession>
<comment type="similarity">
    <text evidence="2">Belongs to the MgtC/SapB family.</text>
</comment>
<dbReference type="GO" id="GO:0005886">
    <property type="term" value="C:plasma membrane"/>
    <property type="evidence" value="ECO:0007669"/>
    <property type="project" value="UniProtKB-SubCell"/>
</dbReference>
<keyword evidence="10" id="KW-1185">Reference proteome</keyword>
<evidence type="ECO:0000256" key="7">
    <source>
        <dbReference type="SAM" id="Phobius"/>
    </source>
</evidence>
<comment type="subcellular location">
    <subcellularLocation>
        <location evidence="1">Cell membrane</location>
        <topology evidence="1">Multi-pass membrane protein</topology>
    </subcellularLocation>
</comment>
<evidence type="ECO:0000256" key="1">
    <source>
        <dbReference type="ARBA" id="ARBA00004651"/>
    </source>
</evidence>
<feature type="transmembrane region" description="Helical" evidence="7">
    <location>
        <begin position="64"/>
        <end position="85"/>
    </location>
</feature>
<dbReference type="InterPro" id="IPR003416">
    <property type="entry name" value="MgtC/SapB/SrpB/YhiD_fam"/>
</dbReference>
<gene>
    <name evidence="9" type="ORF">HMPREF1318_0260</name>
</gene>
<dbReference type="eggNOG" id="COG1285">
    <property type="taxonomic scope" value="Bacteria"/>
</dbReference>
<dbReference type="OrthoDB" id="9811198at2"/>
<feature type="domain" description="MgtC/SapB/SrpB/YhiD N-terminal" evidence="8">
    <location>
        <begin position="36"/>
        <end position="165"/>
    </location>
</feature>